<dbReference type="Gene3D" id="3.40.190.10">
    <property type="entry name" value="Periplasmic binding protein-like II"/>
    <property type="match status" value="2"/>
</dbReference>
<organism evidence="5 6">
    <name type="scientific">Clostridium tagluense</name>
    <dbReference type="NCBI Taxonomy" id="360422"/>
    <lineage>
        <taxon>Bacteria</taxon>
        <taxon>Bacillati</taxon>
        <taxon>Bacillota</taxon>
        <taxon>Clostridia</taxon>
        <taxon>Eubacteriales</taxon>
        <taxon>Clostridiaceae</taxon>
        <taxon>Clostridium</taxon>
    </lineage>
</organism>
<dbReference type="PROSITE" id="PS51257">
    <property type="entry name" value="PROKAR_LIPOPROTEIN"/>
    <property type="match status" value="1"/>
</dbReference>
<dbReference type="PANTHER" id="PTHR30024">
    <property type="entry name" value="ALIPHATIC SULFONATES-BINDING PROTEIN-RELATED"/>
    <property type="match status" value="1"/>
</dbReference>
<comment type="similarity">
    <text evidence="2">Belongs to the bacterial solute-binding protein SsuA/TauA family.</text>
</comment>
<dbReference type="GO" id="GO:0042597">
    <property type="term" value="C:periplasmic space"/>
    <property type="evidence" value="ECO:0007669"/>
    <property type="project" value="UniProtKB-SubCell"/>
</dbReference>
<evidence type="ECO:0000256" key="3">
    <source>
        <dbReference type="ARBA" id="ARBA00022729"/>
    </source>
</evidence>
<reference evidence="5 6" key="1">
    <citation type="submission" date="2018-11" db="EMBL/GenBank/DDBJ databases">
        <title>Genome sequencing and assembly of Clostridium tagluense strain A121.</title>
        <authorList>
            <person name="Murakami T."/>
            <person name="Segawa T."/>
            <person name="Shcherbakova V.A."/>
            <person name="Mori H."/>
            <person name="Yoshimura Y."/>
        </authorList>
    </citation>
    <scope>NUCLEOTIDE SEQUENCE [LARGE SCALE GENOMIC DNA]</scope>
    <source>
        <strain evidence="5 6">A121</strain>
    </source>
</reference>
<keyword evidence="3 4" id="KW-0732">Signal</keyword>
<evidence type="ECO:0000256" key="4">
    <source>
        <dbReference type="SAM" id="SignalP"/>
    </source>
</evidence>
<feature type="chain" id="PRO_5019198909" evidence="4">
    <location>
        <begin position="29"/>
        <end position="340"/>
    </location>
</feature>
<name>A0A401UNH6_9CLOT</name>
<dbReference type="EMBL" id="BHYK01000015">
    <property type="protein sequence ID" value="GCD11092.1"/>
    <property type="molecule type" value="Genomic_DNA"/>
</dbReference>
<evidence type="ECO:0000256" key="2">
    <source>
        <dbReference type="ARBA" id="ARBA00010742"/>
    </source>
</evidence>
<dbReference type="OrthoDB" id="9802202at2"/>
<protein>
    <submittedName>
        <fullName evidence="5">ABC transporter substrate-binding protein</fullName>
    </submittedName>
</protein>
<comment type="subcellular location">
    <subcellularLocation>
        <location evidence="1">Periplasm</location>
    </subcellularLocation>
</comment>
<dbReference type="SUPFAM" id="SSF53850">
    <property type="entry name" value="Periplasmic binding protein-like II"/>
    <property type="match status" value="1"/>
</dbReference>
<dbReference type="PANTHER" id="PTHR30024:SF47">
    <property type="entry name" value="TAURINE-BINDING PERIPLASMIC PROTEIN"/>
    <property type="match status" value="1"/>
</dbReference>
<dbReference type="Proteomes" id="UP000287872">
    <property type="component" value="Unassembled WGS sequence"/>
</dbReference>
<gene>
    <name evidence="5" type="ORF">Ctaglu_27150</name>
</gene>
<dbReference type="RefSeq" id="WP_125002584.1">
    <property type="nucleotide sequence ID" value="NZ_BHYK01000015.1"/>
</dbReference>
<proteinExistence type="inferred from homology"/>
<evidence type="ECO:0000313" key="5">
    <source>
        <dbReference type="EMBL" id="GCD11092.1"/>
    </source>
</evidence>
<comment type="caution">
    <text evidence="5">The sequence shown here is derived from an EMBL/GenBank/DDBJ whole genome shotgun (WGS) entry which is preliminary data.</text>
</comment>
<sequence length="340" mass="37421">MKLKKISFFSLLLSLALITTLFSGCKKANNEALAKVKLNEVVRSIFYAPMYAAISEGLFKEEGIEIDLSTGQGADKTMQQVLSNAVDIGFCGPEQVIYIYNQKRADYPVIFAQLTQKDGAFLVARNAETNFNWESLKGKTLIGGRPGGVPEMALEYVLKNHGIKPDEDIKLITNLAFTATAGAFKGGTGDYVTLFEPTASMMSKDNSGHIVASIGESAGTMPYTCFFATKSYIEKNPVIIEKVTRAIYKGQKWVSTHSDAEVCSSIKSFFPGADETALVESIKNYRKTNAFSPNPILKPDDLTRLMDIIQSYKADLIPQRPAFDKIVNNTFAQKVVKDLK</sequence>
<feature type="signal peptide" evidence="4">
    <location>
        <begin position="1"/>
        <end position="28"/>
    </location>
</feature>
<keyword evidence="6" id="KW-1185">Reference proteome</keyword>
<dbReference type="Pfam" id="PF13379">
    <property type="entry name" value="NMT1_2"/>
    <property type="match status" value="1"/>
</dbReference>
<dbReference type="AlphaFoldDB" id="A0A401UNH6"/>
<accession>A0A401UNH6</accession>
<evidence type="ECO:0000256" key="1">
    <source>
        <dbReference type="ARBA" id="ARBA00004418"/>
    </source>
</evidence>
<evidence type="ECO:0000313" key="6">
    <source>
        <dbReference type="Proteomes" id="UP000287872"/>
    </source>
</evidence>